<dbReference type="Ensembl" id="ENSLCNT00005035564.1">
    <property type="protein sequence ID" value="ENSLCNP00005031861.1"/>
    <property type="gene ID" value="ENSLCNG00005020758.1"/>
</dbReference>
<proteinExistence type="predicted"/>
<organism evidence="2 3">
    <name type="scientific">Lynx canadensis</name>
    <name type="common">Canada lynx</name>
    <name type="synonym">Felis canadensis</name>
    <dbReference type="NCBI Taxonomy" id="61383"/>
    <lineage>
        <taxon>Eukaryota</taxon>
        <taxon>Metazoa</taxon>
        <taxon>Chordata</taxon>
        <taxon>Craniata</taxon>
        <taxon>Vertebrata</taxon>
        <taxon>Euteleostomi</taxon>
        <taxon>Mammalia</taxon>
        <taxon>Eutheria</taxon>
        <taxon>Laurasiatheria</taxon>
        <taxon>Carnivora</taxon>
        <taxon>Feliformia</taxon>
        <taxon>Felidae</taxon>
        <taxon>Felinae</taxon>
        <taxon>Lynx</taxon>
    </lineage>
</organism>
<sequence>MDWSWRILYLVAVATGFNGASGAQVRKPGASVKTFCKASGYSFTDYYMHGCDRLLHKGLSGWEALTLKMVLQVMHRRSRADSL</sequence>
<dbReference type="AlphaFoldDB" id="A0A667IHK0"/>
<reference evidence="2" key="1">
    <citation type="submission" date="2025-08" db="UniProtKB">
        <authorList>
            <consortium name="Ensembl"/>
        </authorList>
    </citation>
    <scope>IDENTIFICATION</scope>
</reference>
<dbReference type="InterPro" id="IPR013783">
    <property type="entry name" value="Ig-like_fold"/>
</dbReference>
<name>A0A667IHK0_LYNCA</name>
<evidence type="ECO:0000313" key="3">
    <source>
        <dbReference type="Proteomes" id="UP000472241"/>
    </source>
</evidence>
<evidence type="ECO:0000313" key="2">
    <source>
        <dbReference type="Ensembl" id="ENSLCNP00005031861.1"/>
    </source>
</evidence>
<dbReference type="Proteomes" id="UP000472241">
    <property type="component" value="Unplaced"/>
</dbReference>
<dbReference type="InterPro" id="IPR036179">
    <property type="entry name" value="Ig-like_dom_sf"/>
</dbReference>
<protein>
    <submittedName>
        <fullName evidence="2">Uncharacterized protein</fullName>
    </submittedName>
</protein>
<dbReference type="SUPFAM" id="SSF48726">
    <property type="entry name" value="Immunoglobulin"/>
    <property type="match status" value="1"/>
</dbReference>
<feature type="chain" id="PRO_5025385651" evidence="1">
    <location>
        <begin position="23"/>
        <end position="83"/>
    </location>
</feature>
<keyword evidence="3" id="KW-1185">Reference proteome</keyword>
<evidence type="ECO:0000256" key="1">
    <source>
        <dbReference type="SAM" id="SignalP"/>
    </source>
</evidence>
<dbReference type="Gene3D" id="2.60.40.10">
    <property type="entry name" value="Immunoglobulins"/>
    <property type="match status" value="1"/>
</dbReference>
<accession>A0A667IHK0</accession>
<keyword evidence="1" id="KW-0732">Signal</keyword>
<feature type="signal peptide" evidence="1">
    <location>
        <begin position="1"/>
        <end position="22"/>
    </location>
</feature>
<reference evidence="2" key="2">
    <citation type="submission" date="2025-09" db="UniProtKB">
        <authorList>
            <consortium name="Ensembl"/>
        </authorList>
    </citation>
    <scope>IDENTIFICATION</scope>
</reference>